<keyword evidence="2" id="KW-1185">Reference proteome</keyword>
<dbReference type="AlphaFoldDB" id="A0A6I5ZUN2"/>
<accession>A0A6I5ZUN2</accession>
<evidence type="ECO:0000313" key="1">
    <source>
        <dbReference type="EMBL" id="QGP93345.1"/>
    </source>
</evidence>
<dbReference type="Proteomes" id="UP000425916">
    <property type="component" value="Chromosome"/>
</dbReference>
<proteinExistence type="predicted"/>
<evidence type="ECO:0000313" key="2">
    <source>
        <dbReference type="Proteomes" id="UP000425916"/>
    </source>
</evidence>
<dbReference type="EMBL" id="CP046244">
    <property type="protein sequence ID" value="QGP93345.1"/>
    <property type="molecule type" value="Genomic_DNA"/>
</dbReference>
<reference evidence="1 2" key="1">
    <citation type="submission" date="2019-11" db="EMBL/GenBank/DDBJ databases">
        <title>Genome sequence of Moorella glycerini DSM11254.</title>
        <authorList>
            <person name="Poehlein A."/>
            <person name="Boeer T."/>
            <person name="Daniel R."/>
        </authorList>
    </citation>
    <scope>NUCLEOTIDE SEQUENCE [LARGE SCALE GENOMIC DNA]</scope>
    <source>
        <strain evidence="1 2">DSM 11254</strain>
    </source>
</reference>
<gene>
    <name evidence="1" type="ORF">MGLY_27520</name>
</gene>
<organism evidence="1 2">
    <name type="scientific">Neomoorella glycerini</name>
    <dbReference type="NCBI Taxonomy" id="55779"/>
    <lineage>
        <taxon>Bacteria</taxon>
        <taxon>Bacillati</taxon>
        <taxon>Bacillota</taxon>
        <taxon>Clostridia</taxon>
        <taxon>Neomoorellales</taxon>
        <taxon>Neomoorellaceae</taxon>
        <taxon>Neomoorella</taxon>
    </lineage>
</organism>
<name>A0A6I5ZUN2_9FIRM</name>
<protein>
    <submittedName>
        <fullName evidence="1">Uncharacterized protein</fullName>
    </submittedName>
</protein>
<sequence>MAKRQPQEWPRDIEYIPIFDPDMTRMVKALQILLDYNPEEKTKTINQENTIKDICFLSAEDRGVTSKCQCTFSRLQQNGKKKSRLP</sequence>